<keyword evidence="3" id="KW-0408">Iron</keyword>
<feature type="domain" description="4Fe-4S ferredoxin-type" evidence="5">
    <location>
        <begin position="3"/>
        <end position="31"/>
    </location>
</feature>
<feature type="domain" description="4Fe-4S" evidence="6">
    <location>
        <begin position="355"/>
        <end position="416"/>
    </location>
</feature>
<evidence type="ECO:0000256" key="1">
    <source>
        <dbReference type="ARBA" id="ARBA00022485"/>
    </source>
</evidence>
<dbReference type="Gene3D" id="1.10.15.40">
    <property type="entry name" value="Electron transport complex subunit B, putative Fe-S cluster"/>
    <property type="match status" value="1"/>
</dbReference>
<evidence type="ECO:0000313" key="7">
    <source>
        <dbReference type="EMBL" id="ADK80428.1"/>
    </source>
</evidence>
<dbReference type="Pfam" id="PF12838">
    <property type="entry name" value="Fer4_7"/>
    <property type="match status" value="1"/>
</dbReference>
<evidence type="ECO:0000256" key="3">
    <source>
        <dbReference type="ARBA" id="ARBA00023004"/>
    </source>
</evidence>
<dbReference type="Gene3D" id="3.30.450.20">
    <property type="entry name" value="PAS domain"/>
    <property type="match status" value="1"/>
</dbReference>
<dbReference type="PROSITE" id="PS51379">
    <property type="entry name" value="4FE4S_FER_2"/>
    <property type="match status" value="2"/>
</dbReference>
<keyword evidence="2" id="KW-0479">Metal-binding</keyword>
<dbReference type="Pfam" id="PF04060">
    <property type="entry name" value="FeS"/>
    <property type="match status" value="1"/>
</dbReference>
<dbReference type="SUPFAM" id="SSF53920">
    <property type="entry name" value="Fe-only hydrogenase"/>
    <property type="match status" value="1"/>
</dbReference>
<evidence type="ECO:0000259" key="6">
    <source>
        <dbReference type="PROSITE" id="PS51656"/>
    </source>
</evidence>
<keyword evidence="4" id="KW-0411">Iron-sulfur</keyword>
<dbReference type="Pfam" id="PF02906">
    <property type="entry name" value="Fe_hyd_lg_C"/>
    <property type="match status" value="1"/>
</dbReference>
<dbReference type="Proteomes" id="UP000002318">
    <property type="component" value="Chromosome"/>
</dbReference>
<evidence type="ECO:0000259" key="5">
    <source>
        <dbReference type="PROSITE" id="PS51379"/>
    </source>
</evidence>
<dbReference type="GO" id="GO:0046872">
    <property type="term" value="F:metal ion binding"/>
    <property type="evidence" value="ECO:0007669"/>
    <property type="project" value="UniProtKB-KW"/>
</dbReference>
<dbReference type="RefSeq" id="WP_013253892.1">
    <property type="nucleotide sequence ID" value="NC_014364.1"/>
</dbReference>
<dbReference type="InterPro" id="IPR000014">
    <property type="entry name" value="PAS"/>
</dbReference>
<dbReference type="GO" id="GO:0051539">
    <property type="term" value="F:4 iron, 4 sulfur cluster binding"/>
    <property type="evidence" value="ECO:0007669"/>
    <property type="project" value="UniProtKB-KW"/>
</dbReference>
<dbReference type="InterPro" id="IPR017896">
    <property type="entry name" value="4Fe4S_Fe-S-bd"/>
</dbReference>
<dbReference type="InterPro" id="IPR004108">
    <property type="entry name" value="Fe_hydrogenase_lsu_C"/>
</dbReference>
<name>E1R406_SEDSS</name>
<dbReference type="Pfam" id="PF13188">
    <property type="entry name" value="PAS_8"/>
    <property type="match status" value="1"/>
</dbReference>
<accession>E1R406</accession>
<dbReference type="EMBL" id="CP002116">
    <property type="protein sequence ID" value="ADK80428.1"/>
    <property type="molecule type" value="Genomic_DNA"/>
</dbReference>
<dbReference type="InterPro" id="IPR017900">
    <property type="entry name" value="4Fe4S_Fe_S_CS"/>
</dbReference>
<dbReference type="HOGENOM" id="CLU_027268_0_0_12"/>
<evidence type="ECO:0000313" key="8">
    <source>
        <dbReference type="Proteomes" id="UP000002318"/>
    </source>
</evidence>
<dbReference type="AlphaFoldDB" id="E1R406"/>
<evidence type="ECO:0000256" key="4">
    <source>
        <dbReference type="ARBA" id="ARBA00023014"/>
    </source>
</evidence>
<protein>
    <submittedName>
        <fullName evidence="7">Hydrogenase large subunit domain protein</fullName>
    </submittedName>
</protein>
<reference evidence="7 8" key="1">
    <citation type="journal article" date="2010" name="Stand. Genomic Sci.">
        <title>Complete genome sequence of Spirochaeta smaragdinae type strain (SEBR 4228).</title>
        <authorList>
            <person name="Mavromatis K."/>
            <person name="Yasawong M."/>
            <person name="Chertkov O."/>
            <person name="Lapidus A."/>
            <person name="Lucas S."/>
            <person name="Nolan M."/>
            <person name="Del Rio T.G."/>
            <person name="Tice H."/>
            <person name="Cheng J.F."/>
            <person name="Pitluck S."/>
            <person name="Liolios K."/>
            <person name="Ivanova N."/>
            <person name="Tapia R."/>
            <person name="Han C."/>
            <person name="Bruce D."/>
            <person name="Goodwin L."/>
            <person name="Pati A."/>
            <person name="Chen A."/>
            <person name="Palaniappan K."/>
            <person name="Land M."/>
            <person name="Hauser L."/>
            <person name="Chang Y.J."/>
            <person name="Jeffries C.D."/>
            <person name="Detter J.C."/>
            <person name="Rohde M."/>
            <person name="Brambilla E."/>
            <person name="Spring S."/>
            <person name="Goker M."/>
            <person name="Sikorski J."/>
            <person name="Woyke T."/>
            <person name="Bristow J."/>
            <person name="Eisen J.A."/>
            <person name="Markowitz V."/>
            <person name="Hugenholtz P."/>
            <person name="Klenk H.P."/>
            <person name="Kyrpides N.C."/>
        </authorList>
    </citation>
    <scope>NUCLEOTIDE SEQUENCE [LARGE SCALE GENOMIC DNA]</scope>
    <source>
        <strain evidence="8">DSM 11293 / JCM 15392 / SEBR 4228</strain>
    </source>
</reference>
<dbReference type="InterPro" id="IPR009016">
    <property type="entry name" value="Fe_hydrogenase"/>
</dbReference>
<keyword evidence="8" id="KW-1185">Reference proteome</keyword>
<dbReference type="PROSITE" id="PS00198">
    <property type="entry name" value="4FE4S_FER_1"/>
    <property type="match status" value="1"/>
</dbReference>
<dbReference type="Gene3D" id="3.40.950.10">
    <property type="entry name" value="Fe-only Hydrogenase (Larger Subunit), Chain L, domain 3"/>
    <property type="match status" value="1"/>
</dbReference>
<dbReference type="OrthoDB" id="9798098at2"/>
<dbReference type="Gene3D" id="3.30.70.20">
    <property type="match status" value="1"/>
</dbReference>
<evidence type="ECO:0000256" key="2">
    <source>
        <dbReference type="ARBA" id="ARBA00022723"/>
    </source>
</evidence>
<feature type="domain" description="4Fe-4S ferredoxin-type" evidence="5">
    <location>
        <begin position="32"/>
        <end position="61"/>
    </location>
</feature>
<dbReference type="InterPro" id="IPR050340">
    <property type="entry name" value="Cytosolic_Fe-S_CAF"/>
</dbReference>
<keyword evidence="1" id="KW-0004">4Fe-4S</keyword>
<dbReference type="InterPro" id="IPR035965">
    <property type="entry name" value="PAS-like_dom_sf"/>
</dbReference>
<proteinExistence type="predicted"/>
<dbReference type="PANTHER" id="PTHR11615">
    <property type="entry name" value="NITRATE, FORMATE, IRON DEHYDROGENASE"/>
    <property type="match status" value="1"/>
</dbReference>
<sequence>MKPAIYTEQAACQDCYKCVRECPVKAIEVKDGHAVVVQDLCLYCGHCVTVCPVGAKRMREDLPRAKLLLARRESCHISIAPSWVSEFPCSPGQMAAALLALGFRSAGETSIGAEVVSSAIRRSFSDSLSLSTACPAVTELVEKYYPRLASHLSPWKSPMLAHALMLKQRYGDKAGVVFAGPCIAKKQEGDKHEDCVDVVLTFDELRRWFDDAGIDLRSIEPASFDGMASRGGALYPVDGGMIASIKERAQIIDATMISLSGTESIMRSLDDLGEQASGRPLFLEFLACKGGCINGPATDKKRSLVSKRLRVIETAARRSKEGEAASSLAPVGDEKLSKRWQADRGVVRRHFSSEEIESALIRLGKERKEDRLNCGGCGYHTCADFAAAWIEGKAEKAMCVASMRRIAQKKMNAIIKAIPLGVVIVDDEMNVVECNRKFLEFFSDFPPEEIDEVIIDNMVGRPAARFLPETEGIRRIQGGERELVEKRLEYRGRIMKVLIFIIERDRFTGVLFEDVTSLTKRRDTVIKNAEAVIAKNLATVQQIAGLLGESAAETEIILSSLIDVFKSSGGGGEGR</sequence>
<dbReference type="KEGG" id="ssm:Spirs_1301"/>
<dbReference type="CDD" id="cd00130">
    <property type="entry name" value="PAS"/>
    <property type="match status" value="1"/>
</dbReference>
<dbReference type="STRING" id="573413.Spirs_1301"/>
<dbReference type="eggNOG" id="COG4624">
    <property type="taxonomic scope" value="Bacteria"/>
</dbReference>
<gene>
    <name evidence="7" type="ordered locus">Spirs_1301</name>
</gene>
<dbReference type="SUPFAM" id="SSF54862">
    <property type="entry name" value="4Fe-4S ferredoxins"/>
    <property type="match status" value="1"/>
</dbReference>
<dbReference type="InterPro" id="IPR007202">
    <property type="entry name" value="4Fe-4S_dom"/>
</dbReference>
<dbReference type="SUPFAM" id="SSF55785">
    <property type="entry name" value="PYP-like sensor domain (PAS domain)"/>
    <property type="match status" value="1"/>
</dbReference>
<dbReference type="eggNOG" id="COG1145">
    <property type="taxonomic scope" value="Bacteria"/>
</dbReference>
<organism evidence="7 8">
    <name type="scientific">Sediminispirochaeta smaragdinae (strain DSM 11293 / JCM 15392 / SEBR 4228)</name>
    <name type="common">Spirochaeta smaragdinae</name>
    <dbReference type="NCBI Taxonomy" id="573413"/>
    <lineage>
        <taxon>Bacteria</taxon>
        <taxon>Pseudomonadati</taxon>
        <taxon>Spirochaetota</taxon>
        <taxon>Spirochaetia</taxon>
        <taxon>Spirochaetales</taxon>
        <taxon>Spirochaetaceae</taxon>
        <taxon>Sediminispirochaeta</taxon>
    </lineage>
</organism>
<dbReference type="eggNOG" id="COG3829">
    <property type="taxonomic scope" value="Bacteria"/>
</dbReference>
<dbReference type="PROSITE" id="PS51656">
    <property type="entry name" value="4FE4S"/>
    <property type="match status" value="1"/>
</dbReference>